<dbReference type="AlphaFoldDB" id="A0AAJ4XGR0"/>
<dbReference type="Proteomes" id="UP001294444">
    <property type="component" value="Unassembled WGS sequence"/>
</dbReference>
<evidence type="ECO:0000313" key="1">
    <source>
        <dbReference type="EMBL" id="SNX82099.1"/>
    </source>
</evidence>
<dbReference type="InterPro" id="IPR012386">
    <property type="entry name" value="Cyclic-nucl_3Pdiesterase"/>
</dbReference>
<accession>A0AAJ4XGR0</accession>
<sequence length="228" mass="25503">MSFSTEGIFSGYALWLVPSFASPAFDAISEESENLVVANEDASAEEVSPHATLIAGLGDRDITLERLIEVTEQAVRCWRKEMGRKDLVEEDTGFVDFVPEGLEVDFADVVTRGSYFQCILIALEKSTPLLRLNQITRKLVDQNFPAPPDSPSPPEYFPHMSLLYASLSESEAQDQIDQMWKKGFITRRESDKPGILFKEVYGAHLTSVEVYDCNGPPGDWKQLHSIPL</sequence>
<gene>
    <name evidence="1" type="ORF">MEPE_00805</name>
</gene>
<comment type="caution">
    <text evidence="1">The sequence shown here is derived from an EMBL/GenBank/DDBJ whole genome shotgun (WGS) entry which is preliminary data.</text>
</comment>
<dbReference type="SUPFAM" id="SSF55144">
    <property type="entry name" value="LigT-like"/>
    <property type="match status" value="1"/>
</dbReference>
<reference evidence="1" key="1">
    <citation type="submission" date="2023-10" db="EMBL/GenBank/DDBJ databases">
        <authorList>
            <person name="Guldener U."/>
        </authorList>
    </citation>
    <scope>NUCLEOTIDE SEQUENCE</scope>
    <source>
        <strain evidence="1">Mp4</strain>
    </source>
</reference>
<dbReference type="GO" id="GO:0009187">
    <property type="term" value="P:cyclic nucleotide metabolic process"/>
    <property type="evidence" value="ECO:0007669"/>
    <property type="project" value="TreeGrafter"/>
</dbReference>
<proteinExistence type="predicted"/>
<dbReference type="PANTHER" id="PTHR28141:SF1">
    <property type="entry name" value="2',3'-CYCLIC-NUCLEOTIDE 3'-PHOSPHODIESTERASE"/>
    <property type="match status" value="1"/>
</dbReference>
<dbReference type="Pfam" id="PF07823">
    <property type="entry name" value="CPDase"/>
    <property type="match status" value="1"/>
</dbReference>
<dbReference type="Gene3D" id="3.90.1140.10">
    <property type="entry name" value="Cyclic phosphodiesterase"/>
    <property type="match status" value="1"/>
</dbReference>
<dbReference type="PANTHER" id="PTHR28141">
    <property type="entry name" value="2',3'-CYCLIC-NUCLEOTIDE 3'-PHOSPHODIESTERASE"/>
    <property type="match status" value="1"/>
</dbReference>
<name>A0AAJ4XGR0_9BASI</name>
<keyword evidence="2" id="KW-1185">Reference proteome</keyword>
<organism evidence="1 2">
    <name type="scientific">Melanopsichium pennsylvanicum</name>
    <dbReference type="NCBI Taxonomy" id="63383"/>
    <lineage>
        <taxon>Eukaryota</taxon>
        <taxon>Fungi</taxon>
        <taxon>Dikarya</taxon>
        <taxon>Basidiomycota</taxon>
        <taxon>Ustilaginomycotina</taxon>
        <taxon>Ustilaginomycetes</taxon>
        <taxon>Ustilaginales</taxon>
        <taxon>Ustilaginaceae</taxon>
        <taxon>Melanopsichium</taxon>
    </lineage>
</organism>
<dbReference type="InterPro" id="IPR009097">
    <property type="entry name" value="Cyclic_Pdiesterase"/>
</dbReference>
<evidence type="ECO:0000313" key="2">
    <source>
        <dbReference type="Proteomes" id="UP001294444"/>
    </source>
</evidence>
<dbReference type="GO" id="GO:0004113">
    <property type="term" value="F:2',3'-cyclic-nucleotide 3'-phosphodiesterase activity"/>
    <property type="evidence" value="ECO:0007669"/>
    <property type="project" value="TreeGrafter"/>
</dbReference>
<dbReference type="EMBL" id="OAPG01000001">
    <property type="protein sequence ID" value="SNX82099.1"/>
    <property type="molecule type" value="Genomic_DNA"/>
</dbReference>
<protein>
    <submittedName>
        <fullName evidence="1">Uncharacterized protein</fullName>
    </submittedName>
</protein>